<dbReference type="HOGENOM" id="CLU_177491_0_0_4"/>
<keyword evidence="2" id="KW-1185">Reference proteome</keyword>
<evidence type="ECO:0008006" key="3">
    <source>
        <dbReference type="Google" id="ProtNLM"/>
    </source>
</evidence>
<organism evidence="1 2">
    <name type="scientific">Methylobacillus flagellatus (strain ATCC 51484 / DSM 6875 / VKM B-1610 / KT)</name>
    <dbReference type="NCBI Taxonomy" id="265072"/>
    <lineage>
        <taxon>Bacteria</taxon>
        <taxon>Pseudomonadati</taxon>
        <taxon>Pseudomonadota</taxon>
        <taxon>Betaproteobacteria</taxon>
        <taxon>Nitrosomonadales</taxon>
        <taxon>Methylophilaceae</taxon>
        <taxon>Methylobacillus</taxon>
    </lineage>
</organism>
<dbReference type="AlphaFoldDB" id="Q1GXH1"/>
<dbReference type="KEGG" id="mfa:Mfla_0105"/>
<dbReference type="Proteomes" id="UP000002440">
    <property type="component" value="Chromosome"/>
</dbReference>
<proteinExistence type="predicted"/>
<evidence type="ECO:0000313" key="1">
    <source>
        <dbReference type="EMBL" id="ABE48376.1"/>
    </source>
</evidence>
<dbReference type="STRING" id="265072.Mfla_0105"/>
<dbReference type="OrthoDB" id="5422561at2"/>
<protein>
    <recommendedName>
        <fullName evidence="3">ParD-like antitoxin of type II toxin-antitoxin system</fullName>
    </recommendedName>
</protein>
<dbReference type="Pfam" id="PF11903">
    <property type="entry name" value="ParD_like"/>
    <property type="match status" value="1"/>
</dbReference>
<gene>
    <name evidence="1" type="ordered locus">Mfla_0105</name>
</gene>
<evidence type="ECO:0000313" key="2">
    <source>
        <dbReference type="Proteomes" id="UP000002440"/>
    </source>
</evidence>
<sequence length="85" mass="9310">MGIVKISEAMHENIRSASNAFSRSINSQAEHWLRVGMLAEMHPQLNYTDICRLLLHIEQSGSEVGNALKPAGGDAAPVVNLRRTV</sequence>
<name>Q1GXH1_METFK</name>
<dbReference type="InterPro" id="IPR021831">
    <property type="entry name" value="ParD-like"/>
</dbReference>
<accession>Q1GXH1</accession>
<reference evidence="1 2" key="1">
    <citation type="submission" date="2006-03" db="EMBL/GenBank/DDBJ databases">
        <title>Complete sequence of Methylobacillus flagellatus KT.</title>
        <authorList>
            <consortium name="US DOE Joint Genome Institute"/>
            <person name="Copeland A."/>
            <person name="Lucas S."/>
            <person name="Lapidus A."/>
            <person name="Barry K."/>
            <person name="Detter J.C."/>
            <person name="Glavina del Rio T."/>
            <person name="Hammon N."/>
            <person name="Israni S."/>
            <person name="Dalin E."/>
            <person name="Tice H."/>
            <person name="Pitluck S."/>
            <person name="Brettin T."/>
            <person name="Bruce D."/>
            <person name="Han C."/>
            <person name="Tapia R."/>
            <person name="Saunders E."/>
            <person name="Gilna P."/>
            <person name="Schmutz J."/>
            <person name="Larimer F."/>
            <person name="Land M."/>
            <person name="Kyrpides N."/>
            <person name="Anderson I."/>
            <person name="Richardson P."/>
        </authorList>
    </citation>
    <scope>NUCLEOTIDE SEQUENCE [LARGE SCALE GENOMIC DNA]</scope>
    <source>
        <strain evidence="2">KT / ATCC 51484 / DSM 6875</strain>
    </source>
</reference>
<dbReference type="eggNOG" id="ENOG5032Y12">
    <property type="taxonomic scope" value="Bacteria"/>
</dbReference>
<dbReference type="EMBL" id="CP000284">
    <property type="protein sequence ID" value="ABE48376.1"/>
    <property type="molecule type" value="Genomic_DNA"/>
</dbReference>
<dbReference type="RefSeq" id="WP_011478473.1">
    <property type="nucleotide sequence ID" value="NC_007947.1"/>
</dbReference>